<proteinExistence type="inferred from homology"/>
<dbReference type="SUPFAM" id="SSF55620">
    <property type="entry name" value="Tetrahydrobiopterin biosynthesis enzymes-like"/>
    <property type="match status" value="1"/>
</dbReference>
<dbReference type="Gene3D" id="3.30.1130.10">
    <property type="match status" value="1"/>
</dbReference>
<dbReference type="EMBL" id="AP027272">
    <property type="protein sequence ID" value="BDX05284.1"/>
    <property type="molecule type" value="Genomic_DNA"/>
</dbReference>
<feature type="domain" description="Dihydroneopterin aldolase/epimerase" evidence="7">
    <location>
        <begin position="4"/>
        <end position="114"/>
    </location>
</feature>
<dbReference type="KEGG" id="pmaw:MACH26_08050"/>
<dbReference type="PANTHER" id="PTHR42844">
    <property type="entry name" value="DIHYDRONEOPTERIN ALDOLASE 1-RELATED"/>
    <property type="match status" value="1"/>
</dbReference>
<dbReference type="PANTHER" id="PTHR42844:SF1">
    <property type="entry name" value="DIHYDRONEOPTERIN ALDOLASE 1-RELATED"/>
    <property type="match status" value="1"/>
</dbReference>
<keyword evidence="4 6" id="KW-0289">Folate biosynthesis</keyword>
<dbReference type="Pfam" id="PF02152">
    <property type="entry name" value="FolB"/>
    <property type="match status" value="1"/>
</dbReference>
<evidence type="ECO:0000313" key="8">
    <source>
        <dbReference type="EMBL" id="BDX05284.1"/>
    </source>
</evidence>
<comment type="catalytic activity">
    <reaction evidence="1 6">
        <text>7,8-dihydroneopterin = 6-hydroxymethyl-7,8-dihydropterin + glycolaldehyde</text>
        <dbReference type="Rhea" id="RHEA:10540"/>
        <dbReference type="ChEBI" id="CHEBI:17001"/>
        <dbReference type="ChEBI" id="CHEBI:17071"/>
        <dbReference type="ChEBI" id="CHEBI:44841"/>
        <dbReference type="EC" id="4.1.2.25"/>
    </reaction>
</comment>
<name>A0AA48KRD0_9ALTE</name>
<evidence type="ECO:0000256" key="2">
    <source>
        <dbReference type="ARBA" id="ARBA00005013"/>
    </source>
</evidence>
<dbReference type="InterPro" id="IPR043133">
    <property type="entry name" value="GTP-CH-I_C/QueF"/>
</dbReference>
<comment type="pathway">
    <text evidence="2 6">Cofactor biosynthesis; tetrahydrofolate biosynthesis; 2-amino-4-hydroxy-6-hydroxymethyl-7,8-dihydropteridine diphosphate from 7,8-dihydroneopterin triphosphate: step 3/4.</text>
</comment>
<comment type="function">
    <text evidence="6">Catalyzes the conversion of 7,8-dihydroneopterin to 6-hydroxymethyl-7,8-dihydropterin.</text>
</comment>
<evidence type="ECO:0000256" key="6">
    <source>
        <dbReference type="RuleBase" id="RU362079"/>
    </source>
</evidence>
<dbReference type="InterPro" id="IPR006157">
    <property type="entry name" value="FolB_dom"/>
</dbReference>
<dbReference type="EC" id="4.1.2.25" evidence="6"/>
<dbReference type="RefSeq" id="WP_338291252.1">
    <property type="nucleotide sequence ID" value="NZ_AP027272.1"/>
</dbReference>
<evidence type="ECO:0000256" key="3">
    <source>
        <dbReference type="ARBA" id="ARBA00005708"/>
    </source>
</evidence>
<dbReference type="GO" id="GO:0046654">
    <property type="term" value="P:tetrahydrofolate biosynthetic process"/>
    <property type="evidence" value="ECO:0007669"/>
    <property type="project" value="UniProtKB-UniRule"/>
</dbReference>
<sequence>MDKIIINGLLIDTIIGVYDWEREKSQRVILNLVLKTDLNLPMQSDNVADTIDYAAIVQRIEKLAEQHRPELLERFAELIFADLFSLFPLTEIQLQILKPDILQQVDTIGIEITRTRELYVPKGVKG</sequence>
<evidence type="ECO:0000256" key="4">
    <source>
        <dbReference type="ARBA" id="ARBA00022909"/>
    </source>
</evidence>
<dbReference type="GO" id="GO:0005737">
    <property type="term" value="C:cytoplasm"/>
    <property type="evidence" value="ECO:0007669"/>
    <property type="project" value="TreeGrafter"/>
</dbReference>
<dbReference type="GO" id="GO:0004150">
    <property type="term" value="F:dihydroneopterin aldolase activity"/>
    <property type="evidence" value="ECO:0007669"/>
    <property type="project" value="UniProtKB-UniRule"/>
</dbReference>
<evidence type="ECO:0000259" key="7">
    <source>
        <dbReference type="SMART" id="SM00905"/>
    </source>
</evidence>
<evidence type="ECO:0000256" key="1">
    <source>
        <dbReference type="ARBA" id="ARBA00001353"/>
    </source>
</evidence>
<dbReference type="SMART" id="SM00905">
    <property type="entry name" value="FolB"/>
    <property type="match status" value="1"/>
</dbReference>
<protein>
    <recommendedName>
        <fullName evidence="6">7,8-dihydroneopterin aldolase</fullName>
        <ecNumber evidence="6">4.1.2.25</ecNumber>
    </recommendedName>
</protein>
<dbReference type="NCBIfam" id="TIGR00525">
    <property type="entry name" value="folB"/>
    <property type="match status" value="1"/>
</dbReference>
<reference evidence="8" key="1">
    <citation type="submission" date="2023-01" db="EMBL/GenBank/DDBJ databases">
        <title>Complete genome sequence of Planctobacterium marinum strain Dej080120_11.</title>
        <authorList>
            <person name="Ueki S."/>
            <person name="Maruyama F."/>
        </authorList>
    </citation>
    <scope>NUCLEOTIDE SEQUENCE</scope>
    <source>
        <strain evidence="8">Dej080120_11</strain>
    </source>
</reference>
<dbReference type="NCBIfam" id="TIGR00526">
    <property type="entry name" value="folB_dom"/>
    <property type="match status" value="1"/>
</dbReference>
<keyword evidence="5 6" id="KW-0456">Lyase</keyword>
<keyword evidence="9" id="KW-1185">Reference proteome</keyword>
<organism evidence="8 9">
    <name type="scientific">Planctobacterium marinum</name>
    <dbReference type="NCBI Taxonomy" id="1631968"/>
    <lineage>
        <taxon>Bacteria</taxon>
        <taxon>Pseudomonadati</taxon>
        <taxon>Pseudomonadota</taxon>
        <taxon>Gammaproteobacteria</taxon>
        <taxon>Alteromonadales</taxon>
        <taxon>Alteromonadaceae</taxon>
        <taxon>Planctobacterium</taxon>
    </lineage>
</organism>
<dbReference type="InterPro" id="IPR006156">
    <property type="entry name" value="Dihydroneopterin_aldolase"/>
</dbReference>
<gene>
    <name evidence="8" type="primary">folB</name>
    <name evidence="8" type="ORF">MACH26_08050</name>
</gene>
<dbReference type="GO" id="GO:0046656">
    <property type="term" value="P:folic acid biosynthetic process"/>
    <property type="evidence" value="ECO:0007669"/>
    <property type="project" value="UniProtKB-UniRule"/>
</dbReference>
<dbReference type="Proteomes" id="UP001333710">
    <property type="component" value="Chromosome"/>
</dbReference>
<comment type="similarity">
    <text evidence="3 6">Belongs to the DHNA family.</text>
</comment>
<evidence type="ECO:0000256" key="5">
    <source>
        <dbReference type="ARBA" id="ARBA00023239"/>
    </source>
</evidence>
<accession>A0AA48KRD0</accession>
<evidence type="ECO:0000313" key="9">
    <source>
        <dbReference type="Proteomes" id="UP001333710"/>
    </source>
</evidence>
<dbReference type="AlphaFoldDB" id="A0AA48KRD0"/>